<evidence type="ECO:0000256" key="5">
    <source>
        <dbReference type="ARBA" id="ARBA00023125"/>
    </source>
</evidence>
<evidence type="ECO:0000256" key="10">
    <source>
        <dbReference type="SAM" id="MobiDB-lite"/>
    </source>
</evidence>
<evidence type="ECO:0000313" key="12">
    <source>
        <dbReference type="EMBL" id="PWA25577.1"/>
    </source>
</evidence>
<comment type="function">
    <text evidence="9">Transcription factor that binds specifically to a 5'-AA[AG]G-3' consensus core sequence.</text>
</comment>
<evidence type="ECO:0000256" key="4">
    <source>
        <dbReference type="ARBA" id="ARBA00023015"/>
    </source>
</evidence>
<dbReference type="EMBL" id="PKPP01028595">
    <property type="protein sequence ID" value="PWA25577.1"/>
    <property type="molecule type" value="Genomic_DNA"/>
</dbReference>
<organism evidence="12 13">
    <name type="scientific">Artemisia annua</name>
    <name type="common">Sweet wormwood</name>
    <dbReference type="NCBI Taxonomy" id="35608"/>
    <lineage>
        <taxon>Eukaryota</taxon>
        <taxon>Viridiplantae</taxon>
        <taxon>Streptophyta</taxon>
        <taxon>Embryophyta</taxon>
        <taxon>Tracheophyta</taxon>
        <taxon>Spermatophyta</taxon>
        <taxon>Magnoliopsida</taxon>
        <taxon>eudicotyledons</taxon>
        <taxon>Gunneridae</taxon>
        <taxon>Pentapetalae</taxon>
        <taxon>asterids</taxon>
        <taxon>campanulids</taxon>
        <taxon>Asterales</taxon>
        <taxon>Asteraceae</taxon>
        <taxon>Asteroideae</taxon>
        <taxon>Anthemideae</taxon>
        <taxon>Artemisiinae</taxon>
        <taxon>Artemisia</taxon>
    </lineage>
</organism>
<dbReference type="GO" id="GO:0003677">
    <property type="term" value="F:DNA binding"/>
    <property type="evidence" value="ECO:0007669"/>
    <property type="project" value="UniProtKB-UniRule"/>
</dbReference>
<keyword evidence="3 9" id="KW-0862">Zinc</keyword>
<accession>A0A2U1K9N9</accession>
<dbReference type="PROSITE" id="PS50884">
    <property type="entry name" value="ZF_DOF_2"/>
    <property type="match status" value="1"/>
</dbReference>
<evidence type="ECO:0000313" key="13">
    <source>
        <dbReference type="Proteomes" id="UP000245207"/>
    </source>
</evidence>
<evidence type="ECO:0000256" key="9">
    <source>
        <dbReference type="RuleBase" id="RU369094"/>
    </source>
</evidence>
<keyword evidence="2 8" id="KW-0863">Zinc-finger</keyword>
<keyword evidence="6 9" id="KW-0804">Transcription</keyword>
<dbReference type="Proteomes" id="UP000245207">
    <property type="component" value="Unassembled WGS sequence"/>
</dbReference>
<evidence type="ECO:0000256" key="7">
    <source>
        <dbReference type="ARBA" id="ARBA00023242"/>
    </source>
</evidence>
<dbReference type="STRING" id="35608.A0A2U1K9N9"/>
<evidence type="ECO:0000256" key="3">
    <source>
        <dbReference type="ARBA" id="ARBA00022833"/>
    </source>
</evidence>
<dbReference type="InterPro" id="IPR045174">
    <property type="entry name" value="Dof"/>
</dbReference>
<dbReference type="InterPro" id="IPR003851">
    <property type="entry name" value="Znf_Dof"/>
</dbReference>
<reference evidence="12 13" key="1">
    <citation type="journal article" date="2018" name="Mol. Plant">
        <title>The genome of Artemisia annua provides insight into the evolution of Asteraceae family and artemisinin biosynthesis.</title>
        <authorList>
            <person name="Shen Q."/>
            <person name="Zhang L."/>
            <person name="Liao Z."/>
            <person name="Wang S."/>
            <person name="Yan T."/>
            <person name="Shi P."/>
            <person name="Liu M."/>
            <person name="Fu X."/>
            <person name="Pan Q."/>
            <person name="Wang Y."/>
            <person name="Lv Z."/>
            <person name="Lu X."/>
            <person name="Zhang F."/>
            <person name="Jiang W."/>
            <person name="Ma Y."/>
            <person name="Chen M."/>
            <person name="Hao X."/>
            <person name="Li L."/>
            <person name="Tang Y."/>
            <person name="Lv G."/>
            <person name="Zhou Y."/>
            <person name="Sun X."/>
            <person name="Brodelius P.E."/>
            <person name="Rose J.K.C."/>
            <person name="Tang K."/>
        </authorList>
    </citation>
    <scope>NUCLEOTIDE SEQUENCE [LARGE SCALE GENOMIC DNA]</scope>
    <source>
        <strain evidence="13">cv. Huhao1</strain>
        <tissue evidence="12">Leaf</tissue>
    </source>
</reference>
<keyword evidence="5 8" id="KW-0238">DNA-binding</keyword>
<gene>
    <name evidence="12" type="ORF">CTI12_AA609220</name>
</gene>
<evidence type="ECO:0000256" key="2">
    <source>
        <dbReference type="ARBA" id="ARBA00022771"/>
    </source>
</evidence>
<dbReference type="OrthoDB" id="1927254at2759"/>
<feature type="region of interest" description="Disordered" evidence="10">
    <location>
        <begin position="1"/>
        <end position="25"/>
    </location>
</feature>
<evidence type="ECO:0000256" key="1">
    <source>
        <dbReference type="ARBA" id="ARBA00022723"/>
    </source>
</evidence>
<name>A0A2U1K9N9_ARTAN</name>
<evidence type="ECO:0000256" key="8">
    <source>
        <dbReference type="PROSITE-ProRule" id="PRU00071"/>
    </source>
</evidence>
<keyword evidence="1 9" id="KW-0479">Metal-binding</keyword>
<keyword evidence="4 9" id="KW-0805">Transcription regulation</keyword>
<keyword evidence="7 8" id="KW-0539">Nucleus</keyword>
<sequence length="252" mass="28866">MSDSEGLESPKPPSSRKQPQIQQTDLVKCPRCASKNTKFCYYNNYKKTQPRYFCKACKRYWTKDGKLRNVPIGGDRKNKRLRRPIIKTTTTMATRNNLSMDQDSLSPKLSDHKEVYDASNKTSFFEPTCSERRVDMGSYIDIEELNGLISWDVNGSFIGCTMQDFAYEDLPKVGLSKPLSSFETSQYSNIPRSFIEMLENDEDSTITTSSMLSPNSQQTSNILELSSWNCDDLDTLALEDMNKPWEDPTFKT</sequence>
<evidence type="ECO:0000256" key="6">
    <source>
        <dbReference type="ARBA" id="ARBA00023163"/>
    </source>
</evidence>
<dbReference type="PANTHER" id="PTHR31992">
    <property type="entry name" value="DOF ZINC FINGER PROTEIN DOF1.4-RELATED"/>
    <property type="match status" value="1"/>
</dbReference>
<protein>
    <recommendedName>
        <fullName evidence="9">Dof zinc finger protein</fullName>
    </recommendedName>
</protein>
<comment type="caution">
    <text evidence="12">The sequence shown here is derived from an EMBL/GenBank/DDBJ whole genome shotgun (WGS) entry which is preliminary data.</text>
</comment>
<dbReference type="GO" id="GO:0008270">
    <property type="term" value="F:zinc ion binding"/>
    <property type="evidence" value="ECO:0007669"/>
    <property type="project" value="UniProtKB-KW"/>
</dbReference>
<proteinExistence type="predicted"/>
<dbReference type="GO" id="GO:0005634">
    <property type="term" value="C:nucleus"/>
    <property type="evidence" value="ECO:0007669"/>
    <property type="project" value="UniProtKB-SubCell"/>
</dbReference>
<dbReference type="Pfam" id="PF02701">
    <property type="entry name" value="Zn_ribbon_Dof"/>
    <property type="match status" value="1"/>
</dbReference>
<dbReference type="GO" id="GO:0003700">
    <property type="term" value="F:DNA-binding transcription factor activity"/>
    <property type="evidence" value="ECO:0007669"/>
    <property type="project" value="UniProtKB-UniRule"/>
</dbReference>
<feature type="domain" description="Dof-type" evidence="11">
    <location>
        <begin position="27"/>
        <end position="81"/>
    </location>
</feature>
<dbReference type="AlphaFoldDB" id="A0A2U1K9N9"/>
<dbReference type="PANTHER" id="PTHR31992:SF97">
    <property type="entry name" value="DOF ZINC FINGER PROTEIN"/>
    <property type="match status" value="1"/>
</dbReference>
<comment type="subcellular location">
    <subcellularLocation>
        <location evidence="8 9">Nucleus</location>
    </subcellularLocation>
</comment>
<evidence type="ECO:0000259" key="11">
    <source>
        <dbReference type="PROSITE" id="PS50884"/>
    </source>
</evidence>
<keyword evidence="13" id="KW-1185">Reference proteome</keyword>